<proteinExistence type="predicted"/>
<reference evidence="3" key="1">
    <citation type="journal article" date="2019" name="Int. J. Syst. Evol. Microbiol.">
        <title>The Global Catalogue of Microorganisms (GCM) 10K type strain sequencing project: providing services to taxonomists for standard genome sequencing and annotation.</title>
        <authorList>
            <consortium name="The Broad Institute Genomics Platform"/>
            <consortium name="The Broad Institute Genome Sequencing Center for Infectious Disease"/>
            <person name="Wu L."/>
            <person name="Ma J."/>
        </authorList>
    </citation>
    <scope>NUCLEOTIDE SEQUENCE [LARGE SCALE GENOMIC DNA]</scope>
    <source>
        <strain evidence="3">JCM 17338</strain>
    </source>
</reference>
<protein>
    <recommendedName>
        <fullName evidence="4">VCBS repeat-containing protein</fullName>
    </recommendedName>
</protein>
<evidence type="ECO:0000256" key="1">
    <source>
        <dbReference type="ARBA" id="ARBA00022729"/>
    </source>
</evidence>
<gene>
    <name evidence="2" type="ORF">GCM10022246_26440</name>
</gene>
<dbReference type="Pfam" id="PF13517">
    <property type="entry name" value="FG-GAP_3"/>
    <property type="match status" value="2"/>
</dbReference>
<evidence type="ECO:0000313" key="2">
    <source>
        <dbReference type="EMBL" id="GAA3972836.1"/>
    </source>
</evidence>
<dbReference type="Proteomes" id="UP001501081">
    <property type="component" value="Unassembled WGS sequence"/>
</dbReference>
<dbReference type="SUPFAM" id="SSF69318">
    <property type="entry name" value="Integrin alpha N-terminal domain"/>
    <property type="match status" value="1"/>
</dbReference>
<dbReference type="EMBL" id="BAABAK010000015">
    <property type="protein sequence ID" value="GAA3972836.1"/>
    <property type="molecule type" value="Genomic_DNA"/>
</dbReference>
<dbReference type="Gene3D" id="2.130.10.130">
    <property type="entry name" value="Integrin alpha, N-terminal"/>
    <property type="match status" value="1"/>
</dbReference>
<accession>A0ABP7PXT6</accession>
<organism evidence="2 3">
    <name type="scientific">Pedobacter ginsengiterrae</name>
    <dbReference type="NCBI Taxonomy" id="871696"/>
    <lineage>
        <taxon>Bacteria</taxon>
        <taxon>Pseudomonadati</taxon>
        <taxon>Bacteroidota</taxon>
        <taxon>Sphingobacteriia</taxon>
        <taxon>Sphingobacteriales</taxon>
        <taxon>Sphingobacteriaceae</taxon>
        <taxon>Pedobacter</taxon>
    </lineage>
</organism>
<sequence>MKSSKLPGTLVDMDLSARPNLATFIGENYMASQSSGGCVYELSPAALHQLSGRKPIFPSLSRPVKSLKADLNGDGLKDILIGEFGRFTGQLSWAQASKNGTYKKHILRPVPGIIDFMITDVNGDNKADIYALFAQGDEGIFLFRNLGNGKFDTEKVLSFPPVYGSSSFELVDFNQDGFKDLLYTCGDNADLSPVLKPYHGIYIFFGDEKGKFRKSFFYPMNGCYKAIARDFDLDGDLDIASISAFPAASSPWEAFIYLQNQGNLSFKGFTLAKNVPFQKGLTMDSGDFNGDGKIDLLLGNKYYSSDKTGKSQPLFMLLRNTSSVSKKTK</sequence>
<dbReference type="InterPro" id="IPR028994">
    <property type="entry name" value="Integrin_alpha_N"/>
</dbReference>
<keyword evidence="1" id="KW-0732">Signal</keyword>
<dbReference type="PANTHER" id="PTHR44103:SF1">
    <property type="entry name" value="PROPROTEIN CONVERTASE P"/>
    <property type="match status" value="1"/>
</dbReference>
<name>A0ABP7PXT6_9SPHI</name>
<evidence type="ECO:0008006" key="4">
    <source>
        <dbReference type="Google" id="ProtNLM"/>
    </source>
</evidence>
<evidence type="ECO:0000313" key="3">
    <source>
        <dbReference type="Proteomes" id="UP001501081"/>
    </source>
</evidence>
<keyword evidence="3" id="KW-1185">Reference proteome</keyword>
<dbReference type="InterPro" id="IPR013517">
    <property type="entry name" value="FG-GAP"/>
</dbReference>
<comment type="caution">
    <text evidence="2">The sequence shown here is derived from an EMBL/GenBank/DDBJ whole genome shotgun (WGS) entry which is preliminary data.</text>
</comment>
<dbReference type="PANTHER" id="PTHR44103">
    <property type="entry name" value="PROPROTEIN CONVERTASE P"/>
    <property type="match status" value="1"/>
</dbReference>